<reference evidence="1" key="2">
    <citation type="submission" date="2024-01" db="EMBL/GenBank/DDBJ databases">
        <title>Long-read genome sequencing of X. campestris pv. papavericola.</title>
        <authorList>
            <person name="Hussain R.M.F."/>
            <person name="Greer S."/>
            <person name="Harrison J."/>
            <person name="Grant M."/>
            <person name="Vicente J."/>
            <person name="Studholme D.J."/>
        </authorList>
    </citation>
    <scope>NUCLEOTIDE SEQUENCE</scope>
    <source>
        <strain evidence="1">NCPPB 2970</strain>
    </source>
</reference>
<dbReference type="InterPro" id="IPR010323">
    <property type="entry name" value="DUF924"/>
</dbReference>
<organism evidence="1 2">
    <name type="scientific">Xanthomonas campestris pv. papavericola</name>
    <dbReference type="NCBI Taxonomy" id="487881"/>
    <lineage>
        <taxon>Bacteria</taxon>
        <taxon>Pseudomonadati</taxon>
        <taxon>Pseudomonadota</taxon>
        <taxon>Gammaproteobacteria</taxon>
        <taxon>Lysobacterales</taxon>
        <taxon>Lysobacteraceae</taxon>
        <taxon>Xanthomonas</taxon>
    </lineage>
</organism>
<protein>
    <submittedName>
        <fullName evidence="1">DUF924 family protein</fullName>
    </submittedName>
</protein>
<dbReference type="InterPro" id="IPR011990">
    <property type="entry name" value="TPR-like_helical_dom_sf"/>
</dbReference>
<dbReference type="AlphaFoldDB" id="A0AAJ2X0G0"/>
<reference evidence="1" key="1">
    <citation type="submission" date="2021-10" db="EMBL/GenBank/DDBJ databases">
        <authorList>
            <person name="Hussein R."/>
            <person name="Harrison J."/>
            <person name="Studholme D.J."/>
            <person name="Vicente J."/>
            <person name="Grant M."/>
        </authorList>
    </citation>
    <scope>NUCLEOTIDE SEQUENCE</scope>
    <source>
        <strain evidence="1">NCPPB 2970</strain>
    </source>
</reference>
<name>A0AAJ2X0G0_XANCA</name>
<dbReference type="Pfam" id="PF06041">
    <property type="entry name" value="DUF924"/>
    <property type="match status" value="1"/>
</dbReference>
<proteinExistence type="predicted"/>
<dbReference type="EMBL" id="JAJFNJ020000003">
    <property type="protein sequence ID" value="MEC3886717.1"/>
    <property type="molecule type" value="Genomic_DNA"/>
</dbReference>
<sequence>MSMIAKTERNKQADVVLAFWELAGEARWFTRNDAFDANVRQHFSEQHFAAARGEYADWMTRAEDALALLLLLDQIPRNAFRGSAHAYATDGLALFYAKQAIARGFDQQVSAQLRLFFYLPFEHAEDLQEQARSVTLITALGEAETTRYALEHQQIIQRFGRFPHRNAVLGRETTVEEQQFLDEGGFAG</sequence>
<dbReference type="Gene3D" id="1.25.40.10">
    <property type="entry name" value="Tetratricopeptide repeat domain"/>
    <property type="match status" value="1"/>
</dbReference>
<accession>A0AAJ2X0G0</accession>
<dbReference type="Gene3D" id="1.20.58.320">
    <property type="entry name" value="TPR-like"/>
    <property type="match status" value="1"/>
</dbReference>
<evidence type="ECO:0000313" key="1">
    <source>
        <dbReference type="EMBL" id="MEC3886717.1"/>
    </source>
</evidence>
<dbReference type="SUPFAM" id="SSF48452">
    <property type="entry name" value="TPR-like"/>
    <property type="match status" value="1"/>
</dbReference>
<evidence type="ECO:0000313" key="2">
    <source>
        <dbReference type="Proteomes" id="UP001297361"/>
    </source>
</evidence>
<comment type="caution">
    <text evidence="1">The sequence shown here is derived from an EMBL/GenBank/DDBJ whole genome shotgun (WGS) entry which is preliminary data.</text>
</comment>
<dbReference type="RefSeq" id="WP_228424028.1">
    <property type="nucleotide sequence ID" value="NZ_JAJFNJ020000003.1"/>
</dbReference>
<gene>
    <name evidence="1" type="ORF">LLE72_002810</name>
</gene>
<dbReference type="Proteomes" id="UP001297361">
    <property type="component" value="Unassembled WGS sequence"/>
</dbReference>